<keyword evidence="2" id="KW-1185">Reference proteome</keyword>
<accession>B9TED5</accession>
<dbReference type="Proteomes" id="UP000008311">
    <property type="component" value="Unassembled WGS sequence"/>
</dbReference>
<organism evidence="1 2">
    <name type="scientific">Ricinus communis</name>
    <name type="common">Castor bean</name>
    <dbReference type="NCBI Taxonomy" id="3988"/>
    <lineage>
        <taxon>Eukaryota</taxon>
        <taxon>Viridiplantae</taxon>
        <taxon>Streptophyta</taxon>
        <taxon>Embryophyta</taxon>
        <taxon>Tracheophyta</taxon>
        <taxon>Spermatophyta</taxon>
        <taxon>Magnoliopsida</taxon>
        <taxon>eudicotyledons</taxon>
        <taxon>Gunneridae</taxon>
        <taxon>Pentapetalae</taxon>
        <taxon>rosids</taxon>
        <taxon>fabids</taxon>
        <taxon>Malpighiales</taxon>
        <taxon>Euphorbiaceae</taxon>
        <taxon>Acalyphoideae</taxon>
        <taxon>Acalypheae</taxon>
        <taxon>Ricinus</taxon>
    </lineage>
</organism>
<proteinExistence type="predicted"/>
<name>B9TED5_RICCO</name>
<protein>
    <submittedName>
        <fullName evidence="1">Uncharacterized protein</fullName>
    </submittedName>
</protein>
<sequence>MLPSVNVLPDSIFANVPSSRCTLRPNACVSSTATVEVERRGRLSWIASSLPETSVAGVR</sequence>
<evidence type="ECO:0000313" key="1">
    <source>
        <dbReference type="EMBL" id="EEF25780.1"/>
    </source>
</evidence>
<gene>
    <name evidence="1" type="ORF">RCOM_1842090</name>
</gene>
<reference evidence="2" key="1">
    <citation type="journal article" date="2010" name="Nat. Biotechnol.">
        <title>Draft genome sequence of the oilseed species Ricinus communis.</title>
        <authorList>
            <person name="Chan A.P."/>
            <person name="Crabtree J."/>
            <person name="Zhao Q."/>
            <person name="Lorenzi H."/>
            <person name="Orvis J."/>
            <person name="Puiu D."/>
            <person name="Melake-Berhan A."/>
            <person name="Jones K.M."/>
            <person name="Redman J."/>
            <person name="Chen G."/>
            <person name="Cahoon E.B."/>
            <person name="Gedil M."/>
            <person name="Stanke M."/>
            <person name="Haas B.J."/>
            <person name="Wortman J.R."/>
            <person name="Fraser-Liggett C.M."/>
            <person name="Ravel J."/>
            <person name="Rabinowicz P.D."/>
        </authorList>
    </citation>
    <scope>NUCLEOTIDE SEQUENCE [LARGE SCALE GENOMIC DNA]</scope>
    <source>
        <strain evidence="2">cv. Hale</strain>
    </source>
</reference>
<dbReference type="AlphaFoldDB" id="B9TED5"/>
<evidence type="ECO:0000313" key="2">
    <source>
        <dbReference type="Proteomes" id="UP000008311"/>
    </source>
</evidence>
<dbReference type="EMBL" id="EQ978943">
    <property type="protein sequence ID" value="EEF25780.1"/>
    <property type="molecule type" value="Genomic_DNA"/>
</dbReference>
<dbReference type="InParanoid" id="B9TED5"/>